<keyword evidence="1" id="KW-1133">Transmembrane helix</keyword>
<organism evidence="3 4">
    <name type="scientific">Caenimonas koreensis DSM 17982</name>
    <dbReference type="NCBI Taxonomy" id="1121255"/>
    <lineage>
        <taxon>Bacteria</taxon>
        <taxon>Pseudomonadati</taxon>
        <taxon>Pseudomonadota</taxon>
        <taxon>Betaproteobacteria</taxon>
        <taxon>Burkholderiales</taxon>
        <taxon>Comamonadaceae</taxon>
        <taxon>Caenimonas</taxon>
    </lineage>
</organism>
<evidence type="ECO:0000313" key="4">
    <source>
        <dbReference type="Proteomes" id="UP000487350"/>
    </source>
</evidence>
<keyword evidence="4" id="KW-1185">Reference proteome</keyword>
<protein>
    <submittedName>
        <fullName evidence="3">DUF4178 domain-containing protein</fullName>
    </submittedName>
</protein>
<name>A0A844B604_9BURK</name>
<sequence length="500" mass="53644">MATGSPQRIYRAPCPGCGAPVEFRSAQSVYAVCSFCSSTVARQGEILSRLGKMAEVFDDHSPLQLMASGRFQNRTFTLVGRLQYKSADGPWTEWIAMFDDGTTGVLGEDNGSYVFSLPVNLRRDVPQAAQLRVGATTAIDGVPFSIASNVSVALVSAQGELPKLPPLNQTFAMVELRSAAGDVISIDYGTQPPVVSRGKEVQLDALAMSGLRSESAKEEKGRQFSCPNCGAQVAVTLDTSKSITCRSCNSIIDLTQGIGNEMRHAMQDEPVQPLIPLGTLGQLQGVEWQVVGFQHRMGQEPGDDDEQFGWSEYLLYNFKRGFTFLVDSEDGWSVVKPATGAPSLSPNAESATYLGTSYKLLYAYNAETNYVAGEFYWPVERGMKTFNRDFAKGNSLLSMEQTPREITWSSGSKIDSDTVAKAFKLEGKKDLLARADASPASAAKGMGCMTIIVLFIIIVILLVIIKACVDDTSDGSGYTSGSSRTGGGSFGGYSGGGGHK</sequence>
<reference evidence="3 4" key="1">
    <citation type="submission" date="2019-11" db="EMBL/GenBank/DDBJ databases">
        <title>Caenimonas koreensis gen. nov., sp. nov., isolated from activated sludge.</title>
        <authorList>
            <person name="Seung H.R."/>
        </authorList>
    </citation>
    <scope>NUCLEOTIDE SEQUENCE [LARGE SCALE GENOMIC DNA]</scope>
    <source>
        <strain evidence="3 4">EMB320</strain>
    </source>
</reference>
<dbReference type="RefSeq" id="WP_323740823.1">
    <property type="nucleotide sequence ID" value="NZ_WJBU01000005.1"/>
</dbReference>
<comment type="caution">
    <text evidence="3">The sequence shown here is derived from an EMBL/GenBank/DDBJ whole genome shotgun (WGS) entry which is preliminary data.</text>
</comment>
<dbReference type="Proteomes" id="UP000487350">
    <property type="component" value="Unassembled WGS sequence"/>
</dbReference>
<evidence type="ECO:0000256" key="1">
    <source>
        <dbReference type="SAM" id="Phobius"/>
    </source>
</evidence>
<keyword evidence="1" id="KW-0472">Membrane</keyword>
<dbReference type="EMBL" id="WJBU01000005">
    <property type="protein sequence ID" value="MRD46927.1"/>
    <property type="molecule type" value="Genomic_DNA"/>
</dbReference>
<feature type="transmembrane region" description="Helical" evidence="1">
    <location>
        <begin position="449"/>
        <end position="469"/>
    </location>
</feature>
<dbReference type="InterPro" id="IPR025235">
    <property type="entry name" value="DUF4178"/>
</dbReference>
<dbReference type="AlphaFoldDB" id="A0A844B604"/>
<dbReference type="Pfam" id="PF13785">
    <property type="entry name" value="DUF4178"/>
    <property type="match status" value="2"/>
</dbReference>
<gene>
    <name evidence="3" type="ORF">GHT07_06540</name>
</gene>
<evidence type="ECO:0000313" key="3">
    <source>
        <dbReference type="EMBL" id="MRD46927.1"/>
    </source>
</evidence>
<evidence type="ECO:0000259" key="2">
    <source>
        <dbReference type="Pfam" id="PF13785"/>
    </source>
</evidence>
<keyword evidence="1" id="KW-0812">Transmembrane</keyword>
<accession>A0A844B604</accession>
<feature type="domain" description="DUF4178" evidence="2">
    <location>
        <begin position="69"/>
        <end position="202"/>
    </location>
</feature>
<feature type="domain" description="DUF4178" evidence="2">
    <location>
        <begin position="277"/>
        <end position="415"/>
    </location>
</feature>
<proteinExistence type="predicted"/>